<feature type="binding site" evidence="7">
    <location>
        <position position="131"/>
    </location>
    <ligand>
        <name>Zn(2+)</name>
        <dbReference type="ChEBI" id="CHEBI:29105"/>
    </ligand>
</feature>
<feature type="short sequence motif" description="'KMSKS' region" evidence="7">
    <location>
        <begin position="247"/>
        <end position="251"/>
    </location>
</feature>
<comment type="function">
    <text evidence="7">Catalyzes the tRNA-independent activation of glutamate in presence of ATP and the subsequent transfer of glutamate onto a tRNA(Asp). Glutamate is transferred on the 2-amino-5-(4,5-dihydroxy-2-cyclopenten-1-yl) moiety of the queuosine in the wobble position of the QUC anticodon.</text>
</comment>
<keyword evidence="6 7" id="KW-0030">Aminoacyl-tRNA synthetase</keyword>
<proteinExistence type="inferred from homology"/>
<dbReference type="PANTHER" id="PTHR43311">
    <property type="entry name" value="GLUTAMATE--TRNA LIGASE"/>
    <property type="match status" value="1"/>
</dbReference>
<dbReference type="NCBIfam" id="NF004313">
    <property type="entry name" value="PRK05710.1-2"/>
    <property type="match status" value="1"/>
</dbReference>
<evidence type="ECO:0000256" key="3">
    <source>
        <dbReference type="ARBA" id="ARBA00022741"/>
    </source>
</evidence>
<feature type="binding site" evidence="7">
    <location>
        <position position="127"/>
    </location>
    <ligand>
        <name>Zn(2+)</name>
        <dbReference type="ChEBI" id="CHEBI:29105"/>
    </ligand>
</feature>
<feature type="short sequence motif" description="'HIGH' region" evidence="7">
    <location>
        <begin position="10"/>
        <end position="20"/>
    </location>
</feature>
<reference evidence="11" key="1">
    <citation type="journal article" date="2019" name="Int. J. Syst. Evol. Microbiol.">
        <title>The Global Catalogue of Microorganisms (GCM) 10K type strain sequencing project: providing services to taxonomists for standard genome sequencing and annotation.</title>
        <authorList>
            <consortium name="The Broad Institute Genomics Platform"/>
            <consortium name="The Broad Institute Genome Sequencing Center for Infectious Disease"/>
            <person name="Wu L."/>
            <person name="Ma J."/>
        </authorList>
    </citation>
    <scope>NUCLEOTIDE SEQUENCE [LARGE SCALE GENOMIC DNA]</scope>
    <source>
        <strain evidence="11">JCM 17804</strain>
    </source>
</reference>
<keyword evidence="11" id="KW-1185">Reference proteome</keyword>
<keyword evidence="5 7" id="KW-0067">ATP-binding</keyword>
<dbReference type="HAMAP" id="MF_01428">
    <property type="entry name" value="Glu_Q_tRNA_synth"/>
    <property type="match status" value="1"/>
</dbReference>
<dbReference type="EMBL" id="BAABGJ010000019">
    <property type="protein sequence ID" value="GAA4341323.1"/>
    <property type="molecule type" value="Genomic_DNA"/>
</dbReference>
<dbReference type="SUPFAM" id="SSF52374">
    <property type="entry name" value="Nucleotidylyl transferase"/>
    <property type="match status" value="1"/>
</dbReference>
<dbReference type="NCBIfam" id="TIGR03838">
    <property type="entry name" value="queuosine_YadB"/>
    <property type="match status" value="1"/>
</dbReference>
<feature type="binding site" evidence="7">
    <location>
        <position position="209"/>
    </location>
    <ligand>
        <name>L-glutamate</name>
        <dbReference type="ChEBI" id="CHEBI:29985"/>
    </ligand>
</feature>
<evidence type="ECO:0000256" key="2">
    <source>
        <dbReference type="ARBA" id="ARBA00022723"/>
    </source>
</evidence>
<dbReference type="Pfam" id="PF00749">
    <property type="entry name" value="tRNA-synt_1c"/>
    <property type="match status" value="1"/>
</dbReference>
<evidence type="ECO:0000256" key="6">
    <source>
        <dbReference type="ARBA" id="ARBA00023146"/>
    </source>
</evidence>
<evidence type="ECO:0000256" key="4">
    <source>
        <dbReference type="ARBA" id="ARBA00022833"/>
    </source>
</evidence>
<keyword evidence="3 7" id="KW-0547">Nucleotide-binding</keyword>
<accession>A0ABP8HMA9</accession>
<dbReference type="Gene3D" id="3.40.50.620">
    <property type="entry name" value="HUPs"/>
    <property type="match status" value="1"/>
</dbReference>
<organism evidence="10 11">
    <name type="scientific">Variovorax defluvii</name>
    <dbReference type="NCBI Taxonomy" id="913761"/>
    <lineage>
        <taxon>Bacteria</taxon>
        <taxon>Pseudomonadati</taxon>
        <taxon>Pseudomonadota</taxon>
        <taxon>Betaproteobacteria</taxon>
        <taxon>Burkholderiales</taxon>
        <taxon>Comamonadaceae</taxon>
        <taxon>Variovorax</taxon>
    </lineage>
</organism>
<feature type="domain" description="Glutamyl/glutaminyl-tRNA synthetase class Ib catalytic" evidence="9">
    <location>
        <begin position="7"/>
        <end position="254"/>
    </location>
</feature>
<dbReference type="EC" id="6.1.1.-" evidence="7"/>
<keyword evidence="8" id="KW-0648">Protein biosynthesis</keyword>
<feature type="binding site" evidence="7">
    <location>
        <position position="191"/>
    </location>
    <ligand>
        <name>L-glutamate</name>
        <dbReference type="ChEBI" id="CHEBI:29985"/>
    </ligand>
</feature>
<dbReference type="InterPro" id="IPR049940">
    <property type="entry name" value="GluQ/Sye"/>
</dbReference>
<comment type="similarity">
    <text evidence="7">Belongs to the class-I aminoacyl-tRNA synthetase family. GluQ subfamily.</text>
</comment>
<dbReference type="PANTHER" id="PTHR43311:SF1">
    <property type="entry name" value="GLUTAMYL-Q TRNA(ASP) SYNTHETASE"/>
    <property type="match status" value="1"/>
</dbReference>
<dbReference type="InterPro" id="IPR020058">
    <property type="entry name" value="Glu/Gln-tRNA-synth_Ib_cat-dom"/>
</dbReference>
<sequence length="305" mass="33377">MTTPTGRFAPSPTGPLHAGSLVAALASWLDVRARGPQARWLVRIEDTDTERCLPGMGEHILSQLADCALLPDATPVWQSRRGALYARALEHLKALHLAYPCACSRKEIDELLAERGVLHQRGGERVYPGTCREGLHGRTPRAWRFATEQYEAARTSRRLCWTDRRLGCQYQDVAHEVGDFVLQRADGPWAYQLAVVVDDADQGVTDVVRGADLVDNTARQILLQRALGLPTLRYLHTPLVLGADGEKLSKQNGAAPIDTRTPAAALAALNAAARVLGLPLSQAARPAEALPGWIEAWRALYNPRP</sequence>
<dbReference type="NCBIfam" id="NF004314">
    <property type="entry name" value="PRK05710.1-3"/>
    <property type="match status" value="1"/>
</dbReference>
<evidence type="ECO:0000313" key="10">
    <source>
        <dbReference type="EMBL" id="GAA4341323.1"/>
    </source>
</evidence>
<comment type="cofactor">
    <cofactor evidence="7">
        <name>Zn(2+)</name>
        <dbReference type="ChEBI" id="CHEBI:29105"/>
    </cofactor>
    <text evidence="7">Binds 1 zinc ion per subunit.</text>
</comment>
<feature type="binding site" evidence="7">
    <location>
        <position position="103"/>
    </location>
    <ligand>
        <name>Zn(2+)</name>
        <dbReference type="ChEBI" id="CHEBI:29105"/>
    </ligand>
</feature>
<keyword evidence="2 7" id="KW-0479">Metal-binding</keyword>
<feature type="binding site" evidence="7">
    <location>
        <position position="45"/>
    </location>
    <ligand>
        <name>L-glutamate</name>
        <dbReference type="ChEBI" id="CHEBI:29985"/>
    </ligand>
</feature>
<dbReference type="InterPro" id="IPR014729">
    <property type="entry name" value="Rossmann-like_a/b/a_fold"/>
</dbReference>
<evidence type="ECO:0000256" key="7">
    <source>
        <dbReference type="HAMAP-Rule" id="MF_01428"/>
    </source>
</evidence>
<evidence type="ECO:0000259" key="9">
    <source>
        <dbReference type="Pfam" id="PF00749"/>
    </source>
</evidence>
<feature type="binding site" evidence="7">
    <location>
        <position position="101"/>
    </location>
    <ligand>
        <name>Zn(2+)</name>
        <dbReference type="ChEBI" id="CHEBI:29105"/>
    </ligand>
</feature>
<dbReference type="Proteomes" id="UP001500975">
    <property type="component" value="Unassembled WGS sequence"/>
</dbReference>
<keyword evidence="1 7" id="KW-0436">Ligase</keyword>
<dbReference type="PRINTS" id="PR00987">
    <property type="entry name" value="TRNASYNTHGLU"/>
</dbReference>
<feature type="binding site" evidence="7">
    <location>
        <begin position="7"/>
        <end position="11"/>
    </location>
    <ligand>
        <name>L-glutamate</name>
        <dbReference type="ChEBI" id="CHEBI:29985"/>
    </ligand>
</feature>
<comment type="caution">
    <text evidence="10">The sequence shown here is derived from an EMBL/GenBank/DDBJ whole genome shotgun (WGS) entry which is preliminary data.</text>
</comment>
<evidence type="ECO:0000313" key="11">
    <source>
        <dbReference type="Proteomes" id="UP001500975"/>
    </source>
</evidence>
<dbReference type="RefSeq" id="WP_345537829.1">
    <property type="nucleotide sequence ID" value="NZ_BAABGJ010000019.1"/>
</dbReference>
<name>A0ABP8HMA9_9BURK</name>
<protein>
    <recommendedName>
        <fullName evidence="7">Glutamyl-Q tRNA(Asp) synthetase</fullName>
        <shortName evidence="7">Glu-Q-RSs</shortName>
        <ecNumber evidence="7">6.1.1.-</ecNumber>
    </recommendedName>
</protein>
<keyword evidence="4 7" id="KW-0862">Zinc</keyword>
<feature type="binding site" evidence="7">
    <location>
        <position position="250"/>
    </location>
    <ligand>
        <name>ATP</name>
        <dbReference type="ChEBI" id="CHEBI:30616"/>
    </ligand>
</feature>
<dbReference type="InterPro" id="IPR022380">
    <property type="entry name" value="Glu-Q_tRNA(Asp)_Synthase"/>
</dbReference>
<evidence type="ECO:0000256" key="8">
    <source>
        <dbReference type="RuleBase" id="RU363037"/>
    </source>
</evidence>
<dbReference type="InterPro" id="IPR000924">
    <property type="entry name" value="Glu/Gln-tRNA-synth"/>
</dbReference>
<evidence type="ECO:0000256" key="1">
    <source>
        <dbReference type="ARBA" id="ARBA00022598"/>
    </source>
</evidence>
<evidence type="ECO:0000256" key="5">
    <source>
        <dbReference type="ARBA" id="ARBA00022840"/>
    </source>
</evidence>
<gene>
    <name evidence="10" type="primary">gluQRS</name>
    <name evidence="7" type="synonym">gluQ</name>
    <name evidence="10" type="ORF">GCM10023165_21940</name>
</gene>